<organism evidence="10 11">
    <name type="scientific">Alicyclobacillus ferrooxydans</name>
    <dbReference type="NCBI Taxonomy" id="471514"/>
    <lineage>
        <taxon>Bacteria</taxon>
        <taxon>Bacillati</taxon>
        <taxon>Bacillota</taxon>
        <taxon>Bacilli</taxon>
        <taxon>Bacillales</taxon>
        <taxon>Alicyclobacillaceae</taxon>
        <taxon>Alicyclobacillus</taxon>
    </lineage>
</organism>
<evidence type="ECO:0000256" key="5">
    <source>
        <dbReference type="ARBA" id="ARBA00022989"/>
    </source>
</evidence>
<comment type="caution">
    <text evidence="10">The sequence shown here is derived from an EMBL/GenBank/DDBJ whole genome shotgun (WGS) entry which is preliminary data.</text>
</comment>
<dbReference type="GO" id="GO:0016020">
    <property type="term" value="C:membrane"/>
    <property type="evidence" value="ECO:0007669"/>
    <property type="project" value="UniProtKB-SubCell"/>
</dbReference>
<evidence type="ECO:0000256" key="4">
    <source>
        <dbReference type="ARBA" id="ARBA00022723"/>
    </source>
</evidence>
<keyword evidence="7 9" id="KW-0472">Membrane</keyword>
<keyword evidence="11" id="KW-1185">Reference proteome</keyword>
<evidence type="ECO:0000256" key="9">
    <source>
        <dbReference type="SAM" id="Phobius"/>
    </source>
</evidence>
<reference evidence="10 11" key="1">
    <citation type="submission" date="2015-09" db="EMBL/GenBank/DDBJ databases">
        <title>Draft genome sequence of Alicyclobacillus ferrooxydans DSM 22381.</title>
        <authorList>
            <person name="Hemp J."/>
        </authorList>
    </citation>
    <scope>NUCLEOTIDE SEQUENCE [LARGE SCALE GENOMIC DNA]</scope>
    <source>
        <strain evidence="10 11">TC-34</strain>
    </source>
</reference>
<evidence type="ECO:0000256" key="1">
    <source>
        <dbReference type="ARBA" id="ARBA00004370"/>
    </source>
</evidence>
<sequence>MELQKVITPSPRSDLIVEGIQMISGLLLVLFLWVHMLFIASVWLGATSFNALANFMSRYGLVWITVAFLVVVIGSHVGAVVRRIPKQFREQRIVWRHAKLIRHMDTWSWIFQSITGAALLALAIIHVVVVTYGGISAKISSTRVFNHFLIFYIVLLLLAEYHASVGLYRIFVKWGWVSQHRLHRVLGVITVLTVGIGAVSLYVLYTLGAHFA</sequence>
<comment type="subcellular location">
    <subcellularLocation>
        <location evidence="1">Membrane</location>
    </subcellularLocation>
</comment>
<evidence type="ECO:0000256" key="3">
    <source>
        <dbReference type="ARBA" id="ARBA00022692"/>
    </source>
</evidence>
<evidence type="ECO:0000256" key="6">
    <source>
        <dbReference type="ARBA" id="ARBA00023004"/>
    </source>
</evidence>
<dbReference type="InterPro" id="IPR004224">
    <property type="entry name" value="Fum_red_B_TM"/>
</dbReference>
<dbReference type="InterPro" id="IPR000701">
    <property type="entry name" value="SuccDH_FuR_B_TM-su"/>
</dbReference>
<feature type="binding site" description="axial binding residue" evidence="8">
    <location>
        <position position="162"/>
    </location>
    <ligand>
        <name>heme b</name>
        <dbReference type="ChEBI" id="CHEBI:60344"/>
        <label>bD</label>
    </ligand>
    <ligandPart>
        <name>Fe</name>
        <dbReference type="ChEBI" id="CHEBI:18248"/>
    </ligandPart>
</feature>
<dbReference type="Pfam" id="PF01127">
    <property type="entry name" value="Sdh_cyt"/>
    <property type="match status" value="1"/>
</dbReference>
<feature type="transmembrane region" description="Helical" evidence="9">
    <location>
        <begin position="149"/>
        <end position="172"/>
    </location>
</feature>
<dbReference type="PATRIC" id="fig|471514.4.peg.2760"/>
<dbReference type="InterPro" id="IPR034804">
    <property type="entry name" value="SQR/QFR_C/D"/>
</dbReference>
<dbReference type="GO" id="GO:0046872">
    <property type="term" value="F:metal ion binding"/>
    <property type="evidence" value="ECO:0007669"/>
    <property type="project" value="UniProtKB-KW"/>
</dbReference>
<dbReference type="Gene3D" id="1.20.1300.10">
    <property type="entry name" value="Fumarate reductase/succinate dehydrogenase, transmembrane subunit"/>
    <property type="match status" value="1"/>
</dbReference>
<keyword evidence="6 8" id="KW-0408">Iron</keyword>
<evidence type="ECO:0000313" key="11">
    <source>
        <dbReference type="Proteomes" id="UP000050482"/>
    </source>
</evidence>
<gene>
    <name evidence="10" type="ORF">AN477_02150</name>
</gene>
<proteinExistence type="predicted"/>
<keyword evidence="5 9" id="KW-1133">Transmembrane helix</keyword>
<feature type="binding site" description="axial binding residue" evidence="8">
    <location>
        <position position="76"/>
    </location>
    <ligand>
        <name>heme b</name>
        <dbReference type="ChEBI" id="CHEBI:60344"/>
        <label>bD</label>
    </ligand>
    <ligandPart>
        <name>Fe</name>
        <dbReference type="ChEBI" id="CHEBI:18248"/>
    </ligandPart>
</feature>
<dbReference type="SUPFAM" id="SSF81343">
    <property type="entry name" value="Fumarate reductase respiratory complex transmembrane subunits"/>
    <property type="match status" value="1"/>
</dbReference>
<name>A0A0P9D7T9_9BACL</name>
<keyword evidence="3 9" id="KW-0812">Transmembrane</keyword>
<accession>A0A0P9D7T9</accession>
<feature type="binding site" description="axial binding residue" evidence="8">
    <location>
        <position position="35"/>
    </location>
    <ligand>
        <name>heme b</name>
        <dbReference type="ChEBI" id="CHEBI:60344"/>
        <label>bD</label>
    </ligand>
    <ligandPart>
        <name>Fe</name>
        <dbReference type="ChEBI" id="CHEBI:18248"/>
    </ligandPart>
</feature>
<feature type="transmembrane region" description="Helical" evidence="9">
    <location>
        <begin position="106"/>
        <end position="129"/>
    </location>
</feature>
<protein>
    <recommendedName>
        <fullName evidence="12">Succinate dehydrogenase</fullName>
    </recommendedName>
</protein>
<evidence type="ECO:0000256" key="7">
    <source>
        <dbReference type="ARBA" id="ARBA00023136"/>
    </source>
</evidence>
<evidence type="ECO:0008006" key="12">
    <source>
        <dbReference type="Google" id="ProtNLM"/>
    </source>
</evidence>
<dbReference type="GO" id="GO:0006099">
    <property type="term" value="P:tricarboxylic acid cycle"/>
    <property type="evidence" value="ECO:0007669"/>
    <property type="project" value="InterPro"/>
</dbReference>
<evidence type="ECO:0000313" key="10">
    <source>
        <dbReference type="EMBL" id="KPV45378.1"/>
    </source>
</evidence>
<dbReference type="PIRSF" id="PIRSF000177">
    <property type="entry name" value="Fumar_rd_cyt_b"/>
    <property type="match status" value="1"/>
</dbReference>
<dbReference type="AlphaFoldDB" id="A0A0P9D7T9"/>
<feature type="transmembrane region" description="Helical" evidence="9">
    <location>
        <begin position="20"/>
        <end position="46"/>
    </location>
</feature>
<feature type="binding site" description="axial binding residue" evidence="8">
    <location>
        <position position="126"/>
    </location>
    <ligand>
        <name>heme b</name>
        <dbReference type="ChEBI" id="CHEBI:60344"/>
        <label>bD</label>
    </ligand>
    <ligandPart>
        <name>Fe</name>
        <dbReference type="ChEBI" id="CHEBI:18248"/>
    </ligandPart>
</feature>
<dbReference type="STRING" id="471514.AN477_02150"/>
<keyword evidence="2 8" id="KW-0349">Heme</keyword>
<dbReference type="EMBL" id="LJCO01000011">
    <property type="protein sequence ID" value="KPV45378.1"/>
    <property type="molecule type" value="Genomic_DNA"/>
</dbReference>
<keyword evidence="4 8" id="KW-0479">Metal-binding</keyword>
<feature type="transmembrane region" description="Helical" evidence="9">
    <location>
        <begin position="61"/>
        <end position="85"/>
    </location>
</feature>
<evidence type="ECO:0000256" key="2">
    <source>
        <dbReference type="ARBA" id="ARBA00022617"/>
    </source>
</evidence>
<dbReference type="Proteomes" id="UP000050482">
    <property type="component" value="Unassembled WGS sequence"/>
</dbReference>
<feature type="transmembrane region" description="Helical" evidence="9">
    <location>
        <begin position="184"/>
        <end position="205"/>
    </location>
</feature>
<evidence type="ECO:0000256" key="8">
    <source>
        <dbReference type="PIRSR" id="PIRSR000177-1"/>
    </source>
</evidence>